<dbReference type="Proteomes" id="UP001272137">
    <property type="component" value="Unassembled WGS sequence"/>
</dbReference>
<evidence type="ECO:0000313" key="2">
    <source>
        <dbReference type="EMBL" id="MDW9252845.1"/>
    </source>
</evidence>
<gene>
    <name evidence="2" type="ORF">C7S16_5757</name>
</gene>
<accession>A0AAW9CQH8</accession>
<organism evidence="2 3">
    <name type="scientific">Burkholderia thailandensis</name>
    <dbReference type="NCBI Taxonomy" id="57975"/>
    <lineage>
        <taxon>Bacteria</taxon>
        <taxon>Pseudomonadati</taxon>
        <taxon>Pseudomonadota</taxon>
        <taxon>Betaproteobacteria</taxon>
        <taxon>Burkholderiales</taxon>
        <taxon>Burkholderiaceae</taxon>
        <taxon>Burkholderia</taxon>
        <taxon>pseudomallei group</taxon>
    </lineage>
</organism>
<dbReference type="EMBL" id="QXCT01000001">
    <property type="protein sequence ID" value="MDW9252845.1"/>
    <property type="molecule type" value="Genomic_DNA"/>
</dbReference>
<evidence type="ECO:0000256" key="1">
    <source>
        <dbReference type="SAM" id="MobiDB-lite"/>
    </source>
</evidence>
<name>A0AAW9CQH8_BURTH</name>
<feature type="region of interest" description="Disordered" evidence="1">
    <location>
        <begin position="1"/>
        <end position="26"/>
    </location>
</feature>
<comment type="caution">
    <text evidence="2">The sequence shown here is derived from an EMBL/GenBank/DDBJ whole genome shotgun (WGS) entry which is preliminary data.</text>
</comment>
<protein>
    <submittedName>
        <fullName evidence="2">Uncharacterized protein</fullName>
    </submittedName>
</protein>
<evidence type="ECO:0000313" key="3">
    <source>
        <dbReference type="Proteomes" id="UP001272137"/>
    </source>
</evidence>
<dbReference type="AlphaFoldDB" id="A0AAW9CQH8"/>
<proteinExistence type="predicted"/>
<reference evidence="2" key="1">
    <citation type="submission" date="2018-08" db="EMBL/GenBank/DDBJ databases">
        <title>Identification of Burkholderia cepacia strains that express a Burkholderia pseudomallei-like capsular polysaccharide.</title>
        <authorList>
            <person name="Burtnick M.N."/>
            <person name="Vongsouvath M."/>
            <person name="Newton P."/>
            <person name="Wuthiekanun V."/>
            <person name="Limmathurotsakul D."/>
            <person name="Brett P.J."/>
            <person name="Chantratita N."/>
            <person name="Dance D.A."/>
        </authorList>
    </citation>
    <scope>NUCLEOTIDE SEQUENCE</scope>
    <source>
        <strain evidence="2">SBXCC001</strain>
    </source>
</reference>
<sequence length="108" mass="12015">MRKHADGKRGPPPHRAPSARSTVRSSNQAAARCSAISARRAFAAIARCARRYRIDIGAYNEGHGQLPPSLPERTQPIVSFRCIRAPLPCHSRHRKQINNQTSIILQIN</sequence>